<feature type="transmembrane region" description="Helical" evidence="6">
    <location>
        <begin position="60"/>
        <end position="84"/>
    </location>
</feature>
<reference evidence="9" key="1">
    <citation type="submission" date="2017-08" db="EMBL/GenBank/DDBJ databases">
        <title>Draft Genome Sequence of Kocuria varians 80.</title>
        <authorList>
            <person name="Minaev M."/>
            <person name="Kurbakov K.A."/>
            <person name="Solodovnikova G.I."/>
            <person name="Kuznetsova O.A."/>
            <person name="Lisitsyn A.B."/>
        </authorList>
    </citation>
    <scope>NUCLEOTIDE SEQUENCE [LARGE SCALE GENOMIC DNA]</scope>
    <source>
        <strain evidence="9">80</strain>
    </source>
</reference>
<dbReference type="Pfam" id="PF02687">
    <property type="entry name" value="FtsX"/>
    <property type="match status" value="1"/>
</dbReference>
<dbReference type="KEGG" id="kvr:CIB50_0001081"/>
<dbReference type="RefSeq" id="WP_094393469.1">
    <property type="nucleotide sequence ID" value="NZ_CP059343.1"/>
</dbReference>
<dbReference type="Proteomes" id="UP000216825">
    <property type="component" value="Chromosome"/>
</dbReference>
<dbReference type="InterPro" id="IPR003838">
    <property type="entry name" value="ABC3_permease_C"/>
</dbReference>
<keyword evidence="4 6" id="KW-1133">Transmembrane helix</keyword>
<keyword evidence="3 6" id="KW-0812">Transmembrane</keyword>
<feature type="transmembrane region" description="Helical" evidence="6">
    <location>
        <begin position="380"/>
        <end position="402"/>
    </location>
</feature>
<evidence type="ECO:0000256" key="2">
    <source>
        <dbReference type="ARBA" id="ARBA00022475"/>
    </source>
</evidence>
<organism evidence="8 9">
    <name type="scientific">Kocuria varians</name>
    <name type="common">Micrococcus varians</name>
    <dbReference type="NCBI Taxonomy" id="1272"/>
    <lineage>
        <taxon>Bacteria</taxon>
        <taxon>Bacillati</taxon>
        <taxon>Actinomycetota</taxon>
        <taxon>Actinomycetes</taxon>
        <taxon>Micrococcales</taxon>
        <taxon>Micrococcaceae</taxon>
        <taxon>Kocuria</taxon>
    </lineage>
</organism>
<reference evidence="8 9" key="2">
    <citation type="submission" date="2020-07" db="EMBL/GenBank/DDBJ databases">
        <title>Genome of starter culture bacteria Kocuria salsicia reveals its technological properties and safety for usage in meat industry.</title>
        <authorList>
            <person name="Michael M."/>
            <person name="Konstantin K."/>
            <person name="Evgenii K."/>
            <person name="Galina S."/>
            <person name="Oksana K."/>
            <person name="Andrei L."/>
        </authorList>
    </citation>
    <scope>NUCLEOTIDE SEQUENCE [LARGE SCALE GENOMIC DNA]</scope>
    <source>
        <strain evidence="8 9">80</strain>
    </source>
</reference>
<feature type="transmembrane region" description="Helical" evidence="6">
    <location>
        <begin position="158"/>
        <end position="179"/>
    </location>
</feature>
<name>A0A7D7Q307_KOCVA</name>
<evidence type="ECO:0000256" key="5">
    <source>
        <dbReference type="ARBA" id="ARBA00023136"/>
    </source>
</evidence>
<evidence type="ECO:0000256" key="3">
    <source>
        <dbReference type="ARBA" id="ARBA00022692"/>
    </source>
</evidence>
<keyword evidence="9" id="KW-1185">Reference proteome</keyword>
<feature type="transmembrane region" description="Helical" evidence="6">
    <location>
        <begin position="226"/>
        <end position="259"/>
    </location>
</feature>
<evidence type="ECO:0000313" key="9">
    <source>
        <dbReference type="Proteomes" id="UP000216825"/>
    </source>
</evidence>
<comment type="subcellular location">
    <subcellularLocation>
        <location evidence="1">Cell membrane</location>
        <topology evidence="1">Multi-pass membrane protein</topology>
    </subcellularLocation>
</comment>
<evidence type="ECO:0000256" key="6">
    <source>
        <dbReference type="SAM" id="Phobius"/>
    </source>
</evidence>
<proteinExistence type="predicted"/>
<feature type="transmembrane region" description="Helical" evidence="6">
    <location>
        <begin position="118"/>
        <end position="138"/>
    </location>
</feature>
<evidence type="ECO:0000256" key="4">
    <source>
        <dbReference type="ARBA" id="ARBA00022989"/>
    </source>
</evidence>
<keyword evidence="5 6" id="KW-0472">Membrane</keyword>
<feature type="transmembrane region" description="Helical" evidence="6">
    <location>
        <begin position="325"/>
        <end position="346"/>
    </location>
</feature>
<feature type="transmembrane region" description="Helical" evidence="6">
    <location>
        <begin position="280"/>
        <end position="298"/>
    </location>
</feature>
<dbReference type="GO" id="GO:0005886">
    <property type="term" value="C:plasma membrane"/>
    <property type="evidence" value="ECO:0007669"/>
    <property type="project" value="UniProtKB-SubCell"/>
</dbReference>
<evidence type="ECO:0000313" key="8">
    <source>
        <dbReference type="EMBL" id="QMS56377.1"/>
    </source>
</evidence>
<dbReference type="EMBL" id="CP059343">
    <property type="protein sequence ID" value="QMS56377.1"/>
    <property type="molecule type" value="Genomic_DNA"/>
</dbReference>
<keyword evidence="2" id="KW-1003">Cell membrane</keyword>
<dbReference type="AlphaFoldDB" id="A0A7D7Q307"/>
<accession>A0A7D7Q307</accession>
<protein>
    <recommendedName>
        <fullName evidence="7">ABC3 transporter permease C-terminal domain-containing protein</fullName>
    </recommendedName>
</protein>
<gene>
    <name evidence="8" type="ORF">CIB50_0001081</name>
</gene>
<feature type="transmembrane region" description="Helical" evidence="6">
    <location>
        <begin position="200"/>
        <end position="220"/>
    </location>
</feature>
<feature type="domain" description="ABC3 transporter permease C-terminal" evidence="7">
    <location>
        <begin position="67"/>
        <end position="183"/>
    </location>
</feature>
<evidence type="ECO:0000256" key="1">
    <source>
        <dbReference type="ARBA" id="ARBA00004651"/>
    </source>
</evidence>
<sequence length="444" mass="46228">MNSVLVATRALLRSRDRATSVLTVLAFALPHAVLLAVVGGVGAFVSRLHAPSNELMATSFHLLLALFAAILLVVPALSMGAAAARLGLSRRARDLAVLRLLGLPPGSTKAASVLETTMNAMVGVVLGSVLYVVTLPVWHLVSFQRAPMGVHEMWMGPWLLLGLGTLMVALGAVSAWLSLRRAAVTPLGVARRSEAHRVSPVGAVVTVVLVVVWIGPAQMLMGMGTAVAAGMLLGFLAVVFALTTVVGTWLIGALGRIMTRTARRPRLLLAGRRIMDDPRSVWRSFGAVAMVGFVVGVLDPLLQVVGMGDAGTAAGSDDAVMMADISTGMLLTLGITSVLAAISTAVNQSIRTIDGIAETRALTDMGAPARFLDASRRAEVGIPAVLVTMGSLGMGLLFISPVMVSQNLWGPVVGLVAFMLVGLGLVLLGSEATRPLRRRLLAAT</sequence>
<feature type="transmembrane region" description="Helical" evidence="6">
    <location>
        <begin position="21"/>
        <end position="45"/>
    </location>
</feature>
<feature type="transmembrane region" description="Helical" evidence="6">
    <location>
        <begin position="408"/>
        <end position="429"/>
    </location>
</feature>
<evidence type="ECO:0000259" key="7">
    <source>
        <dbReference type="Pfam" id="PF02687"/>
    </source>
</evidence>